<keyword evidence="1" id="KW-0175">Coiled coil</keyword>
<accession>A0A914WYB3</accession>
<evidence type="ECO:0000256" key="2">
    <source>
        <dbReference type="SAM" id="MobiDB-lite"/>
    </source>
</evidence>
<reference evidence="4" key="1">
    <citation type="submission" date="2022-11" db="UniProtKB">
        <authorList>
            <consortium name="WormBaseParasite"/>
        </authorList>
    </citation>
    <scope>IDENTIFICATION</scope>
</reference>
<dbReference type="Gene3D" id="2.20.25.240">
    <property type="match status" value="2"/>
</dbReference>
<dbReference type="AlphaFoldDB" id="A0A914WYB3"/>
<dbReference type="WBParaSite" id="PSAMB.scaffold5896size10638.g27487.t1">
    <property type="protein sequence ID" value="PSAMB.scaffold5896size10638.g27487.t1"/>
    <property type="gene ID" value="PSAMB.scaffold5896size10638.g27487"/>
</dbReference>
<organism evidence="3 4">
    <name type="scientific">Plectus sambesii</name>
    <dbReference type="NCBI Taxonomy" id="2011161"/>
    <lineage>
        <taxon>Eukaryota</taxon>
        <taxon>Metazoa</taxon>
        <taxon>Ecdysozoa</taxon>
        <taxon>Nematoda</taxon>
        <taxon>Chromadorea</taxon>
        <taxon>Plectida</taxon>
        <taxon>Plectina</taxon>
        <taxon>Plectoidea</taxon>
        <taxon>Plectidae</taxon>
        <taxon>Plectus</taxon>
    </lineage>
</organism>
<protein>
    <submittedName>
        <fullName evidence="4">MULE transposase domain-containing protein</fullName>
    </submittedName>
</protein>
<feature type="coiled-coil region" evidence="1">
    <location>
        <begin position="606"/>
        <end position="640"/>
    </location>
</feature>
<feature type="region of interest" description="Disordered" evidence="2">
    <location>
        <begin position="716"/>
        <end position="745"/>
    </location>
</feature>
<proteinExistence type="predicted"/>
<name>A0A914WYB3_9BILA</name>
<sequence length="818" mass="93776">MEDIVQFVANYTNKGKPAAIYEGFAYIKDVNLSEGKERFKCIHRSCNGYIWVRDGRALTMLNGTKLGRQHNHDVEPEKIEARSRLGSFKASARSQPHANIGALVHSARDCEAFVTSAMPRVDLMKRVGRRMKRKEFGPVVRVESLSDIDMTLERSKIAIHGPAGDLQVNFVLHDSGVDDENRMLMFGTTNSIISLGRSPTVHADGTFKITPDPFKQVYVLHYEEHGRLHPGVFILLPGKTKALYERMLNILKTLCPYEMTKIVTDFEYQAMTSFKDVFGVDVEGCFFHFAQAIMRNARTRDVFRKIAKSPLKKQHYVMLRALAFLPPGDIPSGFDALAHVIRLHDPQNVFHDLLIYMEETWVAPLCHPGRPALGKFPPQLWSVHTRTLTDQERTNNKVEAWHMRINTFMEQNHLAFYMFLDQLKKFFRAEEDRRREDQRSALERQARLANGEVVPVARDTYSLRSAALKVLCQQYQNQLYVTNPQSTGLIRFLSEIADEMEDCVEFVENSTNKGKAAAIFEGYAYIKDVNSTDGKERYRCIYRSCHRYISTRDDRVQTMANGSKLGREHNHEIELERIKARSRQASKISLMRTLHLYPFVDEAEVERASSAHMQSLQQEVDDLQQQLAASKEALLHSKDEIIALSKERAALLSLHIQSLDNQQQHRAVEMERERTQPHANSRLQSPIAEDNGDDQLINEFNPQHARHRLIIHSTQHLSDDMGRLSTTRQSDRMDGPSPPPDSLTAREHNAQMTHPMAPGLEYLANALRQQTELTKQQADIAQMRPLPPFTGLESEELFKTWLQRFKQRAKRLDLPPSA</sequence>
<dbReference type="Proteomes" id="UP000887566">
    <property type="component" value="Unplaced"/>
</dbReference>
<evidence type="ECO:0000313" key="3">
    <source>
        <dbReference type="Proteomes" id="UP000887566"/>
    </source>
</evidence>
<evidence type="ECO:0000313" key="4">
    <source>
        <dbReference type="WBParaSite" id="PSAMB.scaffold5896size10638.g27487.t1"/>
    </source>
</evidence>
<keyword evidence="3" id="KW-1185">Reference proteome</keyword>
<evidence type="ECO:0000256" key="1">
    <source>
        <dbReference type="SAM" id="Coils"/>
    </source>
</evidence>